<reference evidence="3 4" key="1">
    <citation type="submission" date="2020-08" db="EMBL/GenBank/DDBJ databases">
        <title>Genomic Encyclopedia of Type Strains, Phase IV (KMG-IV): sequencing the most valuable type-strain genomes for metagenomic binning, comparative biology and taxonomic classification.</title>
        <authorList>
            <person name="Goeker M."/>
        </authorList>
    </citation>
    <scope>NUCLEOTIDE SEQUENCE [LARGE SCALE GENOMIC DNA]</scope>
    <source>
        <strain evidence="3 4">DSM 103336</strain>
    </source>
</reference>
<evidence type="ECO:0000256" key="1">
    <source>
        <dbReference type="SAM" id="MobiDB-lite"/>
    </source>
</evidence>
<name>A0A7W9BSZ6_9SPHN</name>
<protein>
    <submittedName>
        <fullName evidence="3">Uncharacterized protein</fullName>
    </submittedName>
</protein>
<organism evidence="3 4">
    <name type="scientific">Sphingomonas prati</name>
    <dbReference type="NCBI Taxonomy" id="1843237"/>
    <lineage>
        <taxon>Bacteria</taxon>
        <taxon>Pseudomonadati</taxon>
        <taxon>Pseudomonadota</taxon>
        <taxon>Alphaproteobacteria</taxon>
        <taxon>Sphingomonadales</taxon>
        <taxon>Sphingomonadaceae</taxon>
        <taxon>Sphingomonas</taxon>
    </lineage>
</organism>
<keyword evidence="2" id="KW-0812">Transmembrane</keyword>
<dbReference type="EMBL" id="JACIJR010000004">
    <property type="protein sequence ID" value="MBB5729568.1"/>
    <property type="molecule type" value="Genomic_DNA"/>
</dbReference>
<accession>A0A7W9BSZ6</accession>
<sequence>MPFDGTGWNPQPTPEPAPRKAQERVMTVVIAFIVVLLFVLPISAGTLVDIVESMRAG</sequence>
<feature type="region of interest" description="Disordered" evidence="1">
    <location>
        <begin position="1"/>
        <end position="21"/>
    </location>
</feature>
<evidence type="ECO:0000313" key="4">
    <source>
        <dbReference type="Proteomes" id="UP000546701"/>
    </source>
</evidence>
<dbReference type="RefSeq" id="WP_157175697.1">
    <property type="nucleotide sequence ID" value="NZ_BMJP01000001.1"/>
</dbReference>
<keyword evidence="4" id="KW-1185">Reference proteome</keyword>
<feature type="transmembrane region" description="Helical" evidence="2">
    <location>
        <begin position="25"/>
        <end position="51"/>
    </location>
</feature>
<proteinExistence type="predicted"/>
<comment type="caution">
    <text evidence="3">The sequence shown here is derived from an EMBL/GenBank/DDBJ whole genome shotgun (WGS) entry which is preliminary data.</text>
</comment>
<dbReference type="AlphaFoldDB" id="A0A7W9BSZ6"/>
<dbReference type="Proteomes" id="UP000546701">
    <property type="component" value="Unassembled WGS sequence"/>
</dbReference>
<keyword evidence="2" id="KW-1133">Transmembrane helix</keyword>
<keyword evidence="2" id="KW-0472">Membrane</keyword>
<evidence type="ECO:0000256" key="2">
    <source>
        <dbReference type="SAM" id="Phobius"/>
    </source>
</evidence>
<evidence type="ECO:0000313" key="3">
    <source>
        <dbReference type="EMBL" id="MBB5729568.1"/>
    </source>
</evidence>
<gene>
    <name evidence="3" type="ORF">FHS99_002053</name>
</gene>